<keyword evidence="3" id="KW-1185">Reference proteome</keyword>
<comment type="caution">
    <text evidence="2">The sequence shown here is derived from an EMBL/GenBank/DDBJ whole genome shotgun (WGS) entry which is preliminary data.</text>
</comment>
<evidence type="ECO:0000256" key="1">
    <source>
        <dbReference type="SAM" id="MobiDB-lite"/>
    </source>
</evidence>
<dbReference type="SUPFAM" id="SSF56219">
    <property type="entry name" value="DNase I-like"/>
    <property type="match status" value="1"/>
</dbReference>
<dbReference type="GO" id="GO:0003964">
    <property type="term" value="F:RNA-directed DNA polymerase activity"/>
    <property type="evidence" value="ECO:0007669"/>
    <property type="project" value="UniProtKB-KW"/>
</dbReference>
<keyword evidence="2" id="KW-0695">RNA-directed DNA polymerase</keyword>
<sequence>MKRISTSIKSVTPSFKVDERLIWVEISGLPLCAWGSNAFKKVACLFGKFMFFEVEESIAMSSGRVCVSTKSQHLVSENVQVEIHGETFDIQVYEIGTWSINIVDESLDSSAFDDENKPEYSVHNADINVSHSRPSIEECSSDLSRPPGFEHLKRGSPYFSKTSIEECSPDRSRPPGFEHLKKGSPNVSKCSTSFARYRKKDIKGISLIHEMSKLIEVGNSLGIQESKMKRLELFRLKSMWGNYNFDYACSLPRGRSGGLISMWDPNSFVKDDIWCDDAFIIVKGRWKNRIDDCYMVNIYGPHDHMAKNALWNRICDFMPSHSGKYILFGDMNEVREENERLGSIWRSYFME</sequence>
<reference evidence="2" key="2">
    <citation type="submission" date="2022-01" db="EMBL/GenBank/DDBJ databases">
        <authorList>
            <person name="Yamashiro T."/>
            <person name="Shiraishi A."/>
            <person name="Satake H."/>
            <person name="Nakayama K."/>
        </authorList>
    </citation>
    <scope>NUCLEOTIDE SEQUENCE</scope>
</reference>
<feature type="region of interest" description="Disordered" evidence="1">
    <location>
        <begin position="163"/>
        <end position="184"/>
    </location>
</feature>
<proteinExistence type="predicted"/>
<accession>A0ABQ5CTG1</accession>
<keyword evidence="2" id="KW-0548">Nucleotidyltransferase</keyword>
<feature type="compositionally biased region" description="Basic and acidic residues" evidence="1">
    <location>
        <begin position="168"/>
        <end position="181"/>
    </location>
</feature>
<reference evidence="2" key="1">
    <citation type="journal article" date="2022" name="Int. J. Mol. Sci.">
        <title>Draft Genome of Tanacetum Coccineum: Genomic Comparison of Closely Related Tanacetum-Family Plants.</title>
        <authorList>
            <person name="Yamashiro T."/>
            <person name="Shiraishi A."/>
            <person name="Nakayama K."/>
            <person name="Satake H."/>
        </authorList>
    </citation>
    <scope>NUCLEOTIDE SEQUENCE</scope>
</reference>
<dbReference type="Proteomes" id="UP001151760">
    <property type="component" value="Unassembled WGS sequence"/>
</dbReference>
<dbReference type="InterPro" id="IPR036691">
    <property type="entry name" value="Endo/exonu/phosph_ase_sf"/>
</dbReference>
<keyword evidence="2" id="KW-0808">Transferase</keyword>
<protein>
    <submittedName>
        <fullName evidence="2">RNA-directed DNA polymerase, eukaryota, reverse transcriptase zinc-binding domain protein</fullName>
    </submittedName>
</protein>
<gene>
    <name evidence="2" type="ORF">Tco_0910032</name>
</gene>
<dbReference type="Gene3D" id="3.60.10.10">
    <property type="entry name" value="Endonuclease/exonuclease/phosphatase"/>
    <property type="match status" value="1"/>
</dbReference>
<evidence type="ECO:0000313" key="2">
    <source>
        <dbReference type="EMBL" id="GJT29757.1"/>
    </source>
</evidence>
<evidence type="ECO:0000313" key="3">
    <source>
        <dbReference type="Proteomes" id="UP001151760"/>
    </source>
</evidence>
<dbReference type="EMBL" id="BQNB010014569">
    <property type="protein sequence ID" value="GJT29757.1"/>
    <property type="molecule type" value="Genomic_DNA"/>
</dbReference>
<organism evidence="2 3">
    <name type="scientific">Tanacetum coccineum</name>
    <dbReference type="NCBI Taxonomy" id="301880"/>
    <lineage>
        <taxon>Eukaryota</taxon>
        <taxon>Viridiplantae</taxon>
        <taxon>Streptophyta</taxon>
        <taxon>Embryophyta</taxon>
        <taxon>Tracheophyta</taxon>
        <taxon>Spermatophyta</taxon>
        <taxon>Magnoliopsida</taxon>
        <taxon>eudicotyledons</taxon>
        <taxon>Gunneridae</taxon>
        <taxon>Pentapetalae</taxon>
        <taxon>asterids</taxon>
        <taxon>campanulids</taxon>
        <taxon>Asterales</taxon>
        <taxon>Asteraceae</taxon>
        <taxon>Asteroideae</taxon>
        <taxon>Anthemideae</taxon>
        <taxon>Anthemidinae</taxon>
        <taxon>Tanacetum</taxon>
    </lineage>
</organism>
<name>A0ABQ5CTG1_9ASTR</name>